<proteinExistence type="predicted"/>
<keyword evidence="1" id="KW-0812">Transmembrane</keyword>
<gene>
    <name evidence="2" type="ORF">HCA89_00695</name>
</gene>
<protein>
    <submittedName>
        <fullName evidence="2">Uncharacterized protein</fullName>
    </submittedName>
</protein>
<dbReference type="Proteomes" id="UP000552309">
    <property type="component" value="Unassembled WGS sequence"/>
</dbReference>
<comment type="caution">
    <text evidence="2">The sequence shown here is derived from an EMBL/GenBank/DDBJ whole genome shotgun (WGS) entry which is preliminary data.</text>
</comment>
<sequence length="72" mass="8151">MRKIMKKPVFLVGFLLLAASLVFLVGYATGIPYLRDAEIGWIITTLIAGVMTLIVGYFNLYIEKKKTRSKVR</sequence>
<evidence type="ECO:0000256" key="1">
    <source>
        <dbReference type="SAM" id="Phobius"/>
    </source>
</evidence>
<name>A0A6B0JPG8_LISIO</name>
<dbReference type="EMBL" id="JAARXV010000001">
    <property type="protein sequence ID" value="MBC2140810.1"/>
    <property type="molecule type" value="Genomic_DNA"/>
</dbReference>
<organism evidence="2 3">
    <name type="scientific">Listeria innocua</name>
    <dbReference type="NCBI Taxonomy" id="1642"/>
    <lineage>
        <taxon>Bacteria</taxon>
        <taxon>Bacillati</taxon>
        <taxon>Bacillota</taxon>
        <taxon>Bacilli</taxon>
        <taxon>Bacillales</taxon>
        <taxon>Listeriaceae</taxon>
        <taxon>Listeria</taxon>
    </lineage>
</organism>
<keyword evidence="1" id="KW-0472">Membrane</keyword>
<evidence type="ECO:0000313" key="2">
    <source>
        <dbReference type="EMBL" id="MBC2140810.1"/>
    </source>
</evidence>
<dbReference type="RefSeq" id="WP_003772062.1">
    <property type="nucleotide sequence ID" value="NZ_BAAFVD010000016.1"/>
</dbReference>
<feature type="transmembrane region" description="Helical" evidence="1">
    <location>
        <begin position="40"/>
        <end position="62"/>
    </location>
</feature>
<evidence type="ECO:0000313" key="3">
    <source>
        <dbReference type="Proteomes" id="UP000552309"/>
    </source>
</evidence>
<reference evidence="2 3" key="1">
    <citation type="submission" date="2020-03" db="EMBL/GenBank/DDBJ databases">
        <title>Soil Listeria distribution.</title>
        <authorList>
            <person name="Liao J."/>
            <person name="Wiedmann M."/>
        </authorList>
    </citation>
    <scope>NUCLEOTIDE SEQUENCE [LARGE SCALE GENOMIC DNA]</scope>
    <source>
        <strain evidence="2 3">FSL L7-0297</strain>
    </source>
</reference>
<dbReference type="AlphaFoldDB" id="A0A6B0JPG8"/>
<accession>A0A6B0JPG8</accession>
<keyword evidence="1" id="KW-1133">Transmembrane helix</keyword>